<evidence type="ECO:0000256" key="3">
    <source>
        <dbReference type="ARBA" id="ARBA00022475"/>
    </source>
</evidence>
<evidence type="ECO:0000256" key="1">
    <source>
        <dbReference type="ARBA" id="ARBA00004651"/>
    </source>
</evidence>
<feature type="transmembrane region" description="Helical" evidence="8">
    <location>
        <begin position="410"/>
        <end position="430"/>
    </location>
</feature>
<dbReference type="CDD" id="cd17474">
    <property type="entry name" value="MFS_YfmO_like"/>
    <property type="match status" value="1"/>
</dbReference>
<keyword evidence="11" id="KW-1185">Reference proteome</keyword>
<dbReference type="Gene3D" id="1.20.1250.20">
    <property type="entry name" value="MFS general substrate transporter like domains"/>
    <property type="match status" value="1"/>
</dbReference>
<feature type="domain" description="Major facilitator superfamily (MFS) profile" evidence="9">
    <location>
        <begin position="47"/>
        <end position="434"/>
    </location>
</feature>
<gene>
    <name evidence="10" type="ORF">ACFPXP_18105</name>
</gene>
<feature type="compositionally biased region" description="Basic and acidic residues" evidence="7">
    <location>
        <begin position="13"/>
        <end position="30"/>
    </location>
</feature>
<protein>
    <submittedName>
        <fullName evidence="10">MFS transporter</fullName>
    </submittedName>
</protein>
<comment type="subcellular location">
    <subcellularLocation>
        <location evidence="1">Cell membrane</location>
        <topology evidence="1">Multi-pass membrane protein</topology>
    </subcellularLocation>
</comment>
<organism evidence="10 11">
    <name type="scientific">Marinicrinis lubricantis</name>
    <dbReference type="NCBI Taxonomy" id="2086470"/>
    <lineage>
        <taxon>Bacteria</taxon>
        <taxon>Bacillati</taxon>
        <taxon>Bacillota</taxon>
        <taxon>Bacilli</taxon>
        <taxon>Bacillales</taxon>
        <taxon>Paenibacillaceae</taxon>
    </lineage>
</organism>
<feature type="region of interest" description="Disordered" evidence="7">
    <location>
        <begin position="1"/>
        <end position="38"/>
    </location>
</feature>
<dbReference type="PRINTS" id="PR01035">
    <property type="entry name" value="TCRTETA"/>
</dbReference>
<evidence type="ECO:0000259" key="9">
    <source>
        <dbReference type="PROSITE" id="PS50850"/>
    </source>
</evidence>
<accession>A0ABW1IT81</accession>
<feature type="transmembrane region" description="Helical" evidence="8">
    <location>
        <begin position="81"/>
        <end position="101"/>
    </location>
</feature>
<dbReference type="Proteomes" id="UP001596250">
    <property type="component" value="Unassembled WGS sequence"/>
</dbReference>
<dbReference type="PROSITE" id="PS50850">
    <property type="entry name" value="MFS"/>
    <property type="match status" value="1"/>
</dbReference>
<feature type="transmembrane region" description="Helical" evidence="8">
    <location>
        <begin position="113"/>
        <end position="134"/>
    </location>
</feature>
<dbReference type="InterPro" id="IPR020846">
    <property type="entry name" value="MFS_dom"/>
</dbReference>
<feature type="transmembrane region" description="Helical" evidence="8">
    <location>
        <begin position="252"/>
        <end position="275"/>
    </location>
</feature>
<dbReference type="RefSeq" id="WP_379895780.1">
    <property type="nucleotide sequence ID" value="NZ_CBCSCT010000015.1"/>
</dbReference>
<keyword evidence="2" id="KW-0813">Transport</keyword>
<name>A0ABW1IT81_9BACL</name>
<evidence type="ECO:0000256" key="2">
    <source>
        <dbReference type="ARBA" id="ARBA00022448"/>
    </source>
</evidence>
<dbReference type="PANTHER" id="PTHR43124:SF3">
    <property type="entry name" value="CHLORAMPHENICOL EFFLUX PUMP RV0191"/>
    <property type="match status" value="1"/>
</dbReference>
<feature type="transmembrane region" description="Helical" evidence="8">
    <location>
        <begin position="287"/>
        <end position="309"/>
    </location>
</feature>
<dbReference type="InterPro" id="IPR011701">
    <property type="entry name" value="MFS"/>
</dbReference>
<evidence type="ECO:0000313" key="11">
    <source>
        <dbReference type="Proteomes" id="UP001596250"/>
    </source>
</evidence>
<dbReference type="EMBL" id="JBHSQV010000179">
    <property type="protein sequence ID" value="MFC5988320.1"/>
    <property type="molecule type" value="Genomic_DNA"/>
</dbReference>
<feature type="transmembrane region" description="Helical" evidence="8">
    <location>
        <begin position="347"/>
        <end position="365"/>
    </location>
</feature>
<feature type="transmembrane region" description="Helical" evidence="8">
    <location>
        <begin position="386"/>
        <end position="404"/>
    </location>
</feature>
<evidence type="ECO:0000256" key="7">
    <source>
        <dbReference type="SAM" id="MobiDB-lite"/>
    </source>
</evidence>
<keyword evidence="6 8" id="KW-0472">Membrane</keyword>
<evidence type="ECO:0000256" key="6">
    <source>
        <dbReference type="ARBA" id="ARBA00023136"/>
    </source>
</evidence>
<sequence>MQKEKKRPIRVFFDSHMEGDSNSAAEEKSKPKTSKGSKKAAKGHALEFFAIATVPMVLVLGNSMLIPILPDMQREMGISQFQTSLVITLFSVTAGIFIPALGYLSDRFSRKAVMIPSLILYGLAGILAGFGAVWNSYWLLITARALQGIGAAGTAPIAMAYVGDVYKGATESKALGITEASNGTGKVISPILGALLALIVWYAAYFAFPLFCLVALLAVIFILHEPKKKKEKESLSQYVHSIGDIMKKKGRWLITSFFAGSLGLFVLFGVLFYLSDILEKKPYSIDGVIKGLVLAIPLMGMVTTSYITGSVIKKNGILMRRLMLIGLAVSTIALALCIFLYTNIYIFIGLLTLSSIGTGLLLPCLNTMITGSVQKSQRGMITSLYSSLRFLGVAAGPPLFGWMMSISDRFVFITVSILAAIALGLVFFLIKPDKHLADA</sequence>
<keyword evidence="4 8" id="KW-0812">Transmembrane</keyword>
<dbReference type="InterPro" id="IPR001958">
    <property type="entry name" value="Tet-R_TetA/multi-R_MdtG-like"/>
</dbReference>
<feature type="transmembrane region" description="Helical" evidence="8">
    <location>
        <begin position="199"/>
        <end position="223"/>
    </location>
</feature>
<comment type="caution">
    <text evidence="10">The sequence shown here is derived from an EMBL/GenBank/DDBJ whole genome shotgun (WGS) entry which is preliminary data.</text>
</comment>
<dbReference type="Pfam" id="PF07690">
    <property type="entry name" value="MFS_1"/>
    <property type="match status" value="1"/>
</dbReference>
<reference evidence="11" key="1">
    <citation type="journal article" date="2019" name="Int. J. Syst. Evol. Microbiol.">
        <title>The Global Catalogue of Microorganisms (GCM) 10K type strain sequencing project: providing services to taxonomists for standard genome sequencing and annotation.</title>
        <authorList>
            <consortium name="The Broad Institute Genomics Platform"/>
            <consortium name="The Broad Institute Genome Sequencing Center for Infectious Disease"/>
            <person name="Wu L."/>
            <person name="Ma J."/>
        </authorList>
    </citation>
    <scope>NUCLEOTIDE SEQUENCE [LARGE SCALE GENOMIC DNA]</scope>
    <source>
        <strain evidence="11">CCM 8749</strain>
    </source>
</reference>
<feature type="transmembrane region" description="Helical" evidence="8">
    <location>
        <begin position="321"/>
        <end position="341"/>
    </location>
</feature>
<keyword evidence="3" id="KW-1003">Cell membrane</keyword>
<dbReference type="InterPro" id="IPR050189">
    <property type="entry name" value="MFS_Efflux_Transporters"/>
</dbReference>
<dbReference type="SUPFAM" id="SSF103473">
    <property type="entry name" value="MFS general substrate transporter"/>
    <property type="match status" value="1"/>
</dbReference>
<evidence type="ECO:0000256" key="4">
    <source>
        <dbReference type="ARBA" id="ARBA00022692"/>
    </source>
</evidence>
<dbReference type="PANTHER" id="PTHR43124">
    <property type="entry name" value="PURINE EFFLUX PUMP PBUE"/>
    <property type="match status" value="1"/>
</dbReference>
<keyword evidence="5 8" id="KW-1133">Transmembrane helix</keyword>
<evidence type="ECO:0000256" key="8">
    <source>
        <dbReference type="SAM" id="Phobius"/>
    </source>
</evidence>
<feature type="transmembrane region" description="Helical" evidence="8">
    <location>
        <begin position="45"/>
        <end position="69"/>
    </location>
</feature>
<dbReference type="InterPro" id="IPR036259">
    <property type="entry name" value="MFS_trans_sf"/>
</dbReference>
<evidence type="ECO:0000256" key="5">
    <source>
        <dbReference type="ARBA" id="ARBA00022989"/>
    </source>
</evidence>
<evidence type="ECO:0000313" key="10">
    <source>
        <dbReference type="EMBL" id="MFC5988320.1"/>
    </source>
</evidence>
<proteinExistence type="predicted"/>